<dbReference type="SMART" id="SM00304">
    <property type="entry name" value="HAMP"/>
    <property type="match status" value="1"/>
</dbReference>
<feature type="region of interest" description="Disordered" evidence="15">
    <location>
        <begin position="127"/>
        <end position="158"/>
    </location>
</feature>
<dbReference type="SMART" id="SM00387">
    <property type="entry name" value="HATPase_c"/>
    <property type="match status" value="1"/>
</dbReference>
<dbReference type="PROSITE" id="PS50109">
    <property type="entry name" value="HIS_KIN"/>
    <property type="match status" value="1"/>
</dbReference>
<dbReference type="Gene3D" id="3.30.565.10">
    <property type="entry name" value="Histidine kinase-like ATPase, C-terminal domain"/>
    <property type="match status" value="1"/>
</dbReference>
<keyword evidence="11 16" id="KW-1133">Transmembrane helix</keyword>
<keyword evidence="10" id="KW-0067">ATP-binding</keyword>
<comment type="catalytic activity">
    <reaction evidence="1">
        <text>ATP + protein L-histidine = ADP + protein N-phospho-L-histidine.</text>
        <dbReference type="EC" id="2.7.13.3"/>
    </reaction>
</comment>
<reference evidence="19 20" key="1">
    <citation type="submission" date="2020-07" db="EMBL/GenBank/DDBJ databases">
        <title>Draft whole-genome sequence of Heliobacterium chlorum DSM 3682, type strain.</title>
        <authorList>
            <person name="Kyndt J.A."/>
            <person name="Meyer T.E."/>
            <person name="Imhoff J.F."/>
        </authorList>
    </citation>
    <scope>NUCLEOTIDE SEQUENCE [LARGE SCALE GENOMIC DNA]</scope>
    <source>
        <strain evidence="19 20">DSM 3682</strain>
    </source>
</reference>
<feature type="compositionally biased region" description="Basic and acidic residues" evidence="15">
    <location>
        <begin position="558"/>
        <end position="567"/>
    </location>
</feature>
<feature type="domain" description="Histidine kinase" evidence="17">
    <location>
        <begin position="327"/>
        <end position="543"/>
    </location>
</feature>
<dbReference type="SUPFAM" id="SSF47384">
    <property type="entry name" value="Homodimeric domain of signal transducing histidine kinase"/>
    <property type="match status" value="1"/>
</dbReference>
<evidence type="ECO:0000256" key="16">
    <source>
        <dbReference type="SAM" id="Phobius"/>
    </source>
</evidence>
<keyword evidence="12" id="KW-0902">Two-component regulatory system</keyword>
<dbReference type="RefSeq" id="WP_188039511.1">
    <property type="nucleotide sequence ID" value="NZ_JACVHF010000005.1"/>
</dbReference>
<keyword evidence="9 19" id="KW-0418">Kinase</keyword>
<comment type="caution">
    <text evidence="19">The sequence shown here is derived from an EMBL/GenBank/DDBJ whole genome shotgun (WGS) entry which is preliminary data.</text>
</comment>
<dbReference type="InterPro" id="IPR036890">
    <property type="entry name" value="HATPase_C_sf"/>
</dbReference>
<keyword evidence="4" id="KW-1003">Cell membrane</keyword>
<evidence type="ECO:0000256" key="4">
    <source>
        <dbReference type="ARBA" id="ARBA00022475"/>
    </source>
</evidence>
<dbReference type="Pfam" id="PF00512">
    <property type="entry name" value="HisKA"/>
    <property type="match status" value="1"/>
</dbReference>
<dbReference type="Pfam" id="PF02518">
    <property type="entry name" value="HATPase_c"/>
    <property type="match status" value="1"/>
</dbReference>
<dbReference type="PROSITE" id="PS50885">
    <property type="entry name" value="HAMP"/>
    <property type="match status" value="1"/>
</dbReference>
<sequence>MKNSLKLKLFVSMSLLILFFVFFSWFLVSTSLGKYYVYQKKSSLYDIGNEVANLVSNSITDAWTDLERLERTNGVQIIITDENQSIKYISLPQFGPGNPFKEEIMPKPFNDEPPTSMNRPATHIKTLADAPPAVPPNEMDLPPERSNRDSPTSPPRDKRLQLLIQAVETYQSLLNDEKAVIIEQYDARLNVQFLNYIKKLPNGDYLFLGTPLTAIEESAAVANRFFVYTGIVTLVIGNLFLYFFAGRITKPLLEMNAIAKGMARLDFQQKVAPHGDDELGQLAQSINSMSDQLSASISELQEKNKQLESDIERERKIDEMRREFISNVSHELKTPLALIQGYAEGLKVNVIEDEESKQFYCDVIMDESHKMDKLVKELLDLSQIESGQMRLDITRFDAGTWAARMMEKYAPLFREQQIQWRLETKPELNVEADITRSEQVLSNYLTNALRHIEPPKELEVKLVPIDGKIRVSVFNTGKPIPESELEKIWTSFYKIDKARTRALGGTGLGLSIVSAIQRLHHNKYGVENVPGGVVFWFDLNRAHDSDGYGQDGYVQEGYTHESNEHKN</sequence>
<keyword evidence="5" id="KW-0597">Phosphoprotein</keyword>
<name>A0ABR7T2H9_HELCL</name>
<dbReference type="SUPFAM" id="SSF55874">
    <property type="entry name" value="ATPase domain of HSP90 chaperone/DNA topoisomerase II/histidine kinase"/>
    <property type="match status" value="1"/>
</dbReference>
<keyword evidence="7 16" id="KW-0812">Transmembrane</keyword>
<dbReference type="SUPFAM" id="SSF158472">
    <property type="entry name" value="HAMP domain-like"/>
    <property type="match status" value="1"/>
</dbReference>
<dbReference type="Pfam" id="PF00672">
    <property type="entry name" value="HAMP"/>
    <property type="match status" value="1"/>
</dbReference>
<dbReference type="CDD" id="cd06225">
    <property type="entry name" value="HAMP"/>
    <property type="match status" value="1"/>
</dbReference>
<proteinExistence type="predicted"/>
<evidence type="ECO:0000313" key="20">
    <source>
        <dbReference type="Proteomes" id="UP000617402"/>
    </source>
</evidence>
<evidence type="ECO:0000256" key="5">
    <source>
        <dbReference type="ARBA" id="ARBA00022553"/>
    </source>
</evidence>
<keyword evidence="14" id="KW-0175">Coiled coil</keyword>
<dbReference type="InterPro" id="IPR036097">
    <property type="entry name" value="HisK_dim/P_sf"/>
</dbReference>
<dbReference type="Gene3D" id="6.10.340.10">
    <property type="match status" value="1"/>
</dbReference>
<evidence type="ECO:0000256" key="13">
    <source>
        <dbReference type="ARBA" id="ARBA00023136"/>
    </source>
</evidence>
<protein>
    <recommendedName>
        <fullName evidence="3">histidine kinase</fullName>
        <ecNumber evidence="3">2.7.13.3</ecNumber>
    </recommendedName>
</protein>
<dbReference type="CDD" id="cd00082">
    <property type="entry name" value="HisKA"/>
    <property type="match status" value="1"/>
</dbReference>
<evidence type="ECO:0000259" key="18">
    <source>
        <dbReference type="PROSITE" id="PS50885"/>
    </source>
</evidence>
<evidence type="ECO:0000256" key="1">
    <source>
        <dbReference type="ARBA" id="ARBA00000085"/>
    </source>
</evidence>
<dbReference type="GO" id="GO:0016301">
    <property type="term" value="F:kinase activity"/>
    <property type="evidence" value="ECO:0007669"/>
    <property type="project" value="UniProtKB-KW"/>
</dbReference>
<keyword evidence="8" id="KW-0547">Nucleotide-binding</keyword>
<dbReference type="EMBL" id="JACVHF010000005">
    <property type="protein sequence ID" value="MBC9784407.1"/>
    <property type="molecule type" value="Genomic_DNA"/>
</dbReference>
<evidence type="ECO:0000313" key="19">
    <source>
        <dbReference type="EMBL" id="MBC9784407.1"/>
    </source>
</evidence>
<keyword evidence="6" id="KW-0808">Transferase</keyword>
<dbReference type="InterPro" id="IPR050398">
    <property type="entry name" value="HssS/ArlS-like"/>
</dbReference>
<dbReference type="SMART" id="SM00388">
    <property type="entry name" value="HisKA"/>
    <property type="match status" value="1"/>
</dbReference>
<evidence type="ECO:0000256" key="9">
    <source>
        <dbReference type="ARBA" id="ARBA00022777"/>
    </source>
</evidence>
<organism evidence="19 20">
    <name type="scientific">Heliobacterium chlorum</name>
    <dbReference type="NCBI Taxonomy" id="2698"/>
    <lineage>
        <taxon>Bacteria</taxon>
        <taxon>Bacillati</taxon>
        <taxon>Bacillota</taxon>
        <taxon>Clostridia</taxon>
        <taxon>Eubacteriales</taxon>
        <taxon>Heliobacteriaceae</taxon>
        <taxon>Heliobacterium</taxon>
    </lineage>
</organism>
<evidence type="ECO:0000259" key="17">
    <source>
        <dbReference type="PROSITE" id="PS50109"/>
    </source>
</evidence>
<dbReference type="InterPro" id="IPR003661">
    <property type="entry name" value="HisK_dim/P_dom"/>
</dbReference>
<feature type="region of interest" description="Disordered" evidence="15">
    <location>
        <begin position="548"/>
        <end position="567"/>
    </location>
</feature>
<evidence type="ECO:0000256" key="15">
    <source>
        <dbReference type="SAM" id="MobiDB-lite"/>
    </source>
</evidence>
<dbReference type="Gene3D" id="1.10.287.130">
    <property type="match status" value="1"/>
</dbReference>
<evidence type="ECO:0000256" key="2">
    <source>
        <dbReference type="ARBA" id="ARBA00004651"/>
    </source>
</evidence>
<dbReference type="InterPro" id="IPR003594">
    <property type="entry name" value="HATPase_dom"/>
</dbReference>
<dbReference type="PANTHER" id="PTHR45528:SF1">
    <property type="entry name" value="SENSOR HISTIDINE KINASE CPXA"/>
    <property type="match status" value="1"/>
</dbReference>
<accession>A0ABR7T2H9</accession>
<keyword evidence="13 16" id="KW-0472">Membrane</keyword>
<feature type="coiled-coil region" evidence="14">
    <location>
        <begin position="290"/>
        <end position="317"/>
    </location>
</feature>
<dbReference type="PANTHER" id="PTHR45528">
    <property type="entry name" value="SENSOR HISTIDINE KINASE CPXA"/>
    <property type="match status" value="1"/>
</dbReference>
<evidence type="ECO:0000256" key="7">
    <source>
        <dbReference type="ARBA" id="ARBA00022692"/>
    </source>
</evidence>
<evidence type="ECO:0000256" key="14">
    <source>
        <dbReference type="SAM" id="Coils"/>
    </source>
</evidence>
<keyword evidence="20" id="KW-1185">Reference proteome</keyword>
<dbReference type="InterPro" id="IPR003660">
    <property type="entry name" value="HAMP_dom"/>
</dbReference>
<feature type="domain" description="HAMP" evidence="18">
    <location>
        <begin position="246"/>
        <end position="298"/>
    </location>
</feature>
<evidence type="ECO:0000256" key="12">
    <source>
        <dbReference type="ARBA" id="ARBA00023012"/>
    </source>
</evidence>
<dbReference type="Proteomes" id="UP000617402">
    <property type="component" value="Unassembled WGS sequence"/>
</dbReference>
<evidence type="ECO:0000256" key="8">
    <source>
        <dbReference type="ARBA" id="ARBA00022741"/>
    </source>
</evidence>
<feature type="transmembrane region" description="Helical" evidence="16">
    <location>
        <begin position="225"/>
        <end position="245"/>
    </location>
</feature>
<evidence type="ECO:0000256" key="6">
    <source>
        <dbReference type="ARBA" id="ARBA00022679"/>
    </source>
</evidence>
<evidence type="ECO:0000256" key="11">
    <source>
        <dbReference type="ARBA" id="ARBA00022989"/>
    </source>
</evidence>
<comment type="subcellular location">
    <subcellularLocation>
        <location evidence="2">Cell membrane</location>
        <topology evidence="2">Multi-pass membrane protein</topology>
    </subcellularLocation>
</comment>
<evidence type="ECO:0000256" key="3">
    <source>
        <dbReference type="ARBA" id="ARBA00012438"/>
    </source>
</evidence>
<evidence type="ECO:0000256" key="10">
    <source>
        <dbReference type="ARBA" id="ARBA00022840"/>
    </source>
</evidence>
<gene>
    <name evidence="19" type="ORF">H1S01_07765</name>
</gene>
<dbReference type="InterPro" id="IPR005467">
    <property type="entry name" value="His_kinase_dom"/>
</dbReference>
<dbReference type="EC" id="2.7.13.3" evidence="3"/>